<dbReference type="EMBL" id="JBHFQA010000001">
    <property type="protein sequence ID" value="KAL2104349.1"/>
    <property type="molecule type" value="Genomic_DNA"/>
</dbReference>
<dbReference type="AlphaFoldDB" id="A0ABD1KYV4"/>
<gene>
    <name evidence="2" type="ORF">ACEWY4_001217</name>
</gene>
<name>A0ABD1KYV4_9TELE</name>
<sequence length="615" mass="70353">MTLSTSERKRHCNKMWARVSRAQKRKGGQPPATISEKLFRRHSGDTDVSDNEPVYEHGPATESEMEVDEIEMPEPTLKEELSEWACNFGITHNALDALLKVLQRQGHTELPSTARTLLQTERKFKVDMIGGVETIKYDVADQLKLHLRKYAPDTTKDLQSINISLNIDGLPLFKSSNKSLWPILCSINLTPKCIFPLSLSTASSKPKDITFINDITSQLSKIMQDGLEWMGRSLKVHLECITCDAPAKAMVRCVKLFSGYYGCDKCDQKGMWDGRMLFPEVENLTLRTNQSFMECWQPEHHQAERTSPFCSLPIDMVKSFPADYMHQCCLGVMRKLLLLWTRGKTTVRLSRAQMAVVNEHLMALRKVIPTCFGRKPRVLDDLDRWKATEFRQFLLYTGKIVMQGVLRGDLFDHFMAFSTAMCILVSPVLARSQHQYAHELLKFFVEQGEILYGPRFLVYNVHSLLHLAADVSTLGCLDNFSAFPFESKLCQIKKMTRSGKKPLVQIANRLEENIKMKLMNETCTTPKLRSTFMLSNRECCEIVSAGRSGVFLCRVYTHLEPYLLRPCDSRIYGTFKGNIRSTEMRDIDERALVRRAFIVEEDHGSRVIVTILHTL</sequence>
<proteinExistence type="predicted"/>
<evidence type="ECO:0000313" key="2">
    <source>
        <dbReference type="EMBL" id="KAL2104349.1"/>
    </source>
</evidence>
<dbReference type="PANTHER" id="PTHR33053">
    <property type="entry name" value="PROTEIN, PUTATIVE-RELATED"/>
    <property type="match status" value="1"/>
</dbReference>
<evidence type="ECO:0008006" key="4">
    <source>
        <dbReference type="Google" id="ProtNLM"/>
    </source>
</evidence>
<keyword evidence="3" id="KW-1185">Reference proteome</keyword>
<dbReference type="Proteomes" id="UP001591681">
    <property type="component" value="Unassembled WGS sequence"/>
</dbReference>
<accession>A0ABD1KYV4</accession>
<protein>
    <recommendedName>
        <fullName evidence="4">Transposase domain-containing protein</fullName>
    </recommendedName>
</protein>
<organism evidence="2 3">
    <name type="scientific">Coilia grayii</name>
    <name type="common">Gray's grenadier anchovy</name>
    <dbReference type="NCBI Taxonomy" id="363190"/>
    <lineage>
        <taxon>Eukaryota</taxon>
        <taxon>Metazoa</taxon>
        <taxon>Chordata</taxon>
        <taxon>Craniata</taxon>
        <taxon>Vertebrata</taxon>
        <taxon>Euteleostomi</taxon>
        <taxon>Actinopterygii</taxon>
        <taxon>Neopterygii</taxon>
        <taxon>Teleostei</taxon>
        <taxon>Clupei</taxon>
        <taxon>Clupeiformes</taxon>
        <taxon>Clupeoidei</taxon>
        <taxon>Engraulidae</taxon>
        <taxon>Coilinae</taxon>
        <taxon>Coilia</taxon>
    </lineage>
</organism>
<feature type="region of interest" description="Disordered" evidence="1">
    <location>
        <begin position="42"/>
        <end position="64"/>
    </location>
</feature>
<evidence type="ECO:0000256" key="1">
    <source>
        <dbReference type="SAM" id="MobiDB-lite"/>
    </source>
</evidence>
<evidence type="ECO:0000313" key="3">
    <source>
        <dbReference type="Proteomes" id="UP001591681"/>
    </source>
</evidence>
<comment type="caution">
    <text evidence="2">The sequence shown here is derived from an EMBL/GenBank/DDBJ whole genome shotgun (WGS) entry which is preliminary data.</text>
</comment>
<reference evidence="2 3" key="1">
    <citation type="submission" date="2024-09" db="EMBL/GenBank/DDBJ databases">
        <title>A chromosome-level genome assembly of Gray's grenadier anchovy, Coilia grayii.</title>
        <authorList>
            <person name="Fu Z."/>
        </authorList>
    </citation>
    <scope>NUCLEOTIDE SEQUENCE [LARGE SCALE GENOMIC DNA]</scope>
    <source>
        <strain evidence="2">G4</strain>
        <tissue evidence="2">Muscle</tissue>
    </source>
</reference>